<gene>
    <name evidence="2" type="ORF">AWN90_41250</name>
</gene>
<protein>
    <recommendedName>
        <fullName evidence="1">Putative exodeoxyribonuclease 8 PDDEXK-like domain-containing protein</fullName>
    </recommendedName>
</protein>
<keyword evidence="3" id="KW-1185">Reference proteome</keyword>
<sequence length="280" mass="30836">MSGEIIQGAPLFEPGLYMGVPEGEYHGDLDALSCSGAKALGTTVPAQWIYDWTHPVVPEVNEIMEFGSAVHSLTLGVGARVVEVRADSWAYKAAQQARREHRAAGEIALLTAKYRRAVAMADAVRLHPVIGPRLDAAQREISGWFRDPETGVTRRMRIDALYTAASGPALAMDLKTAETACPREFARTIRKFGYHQQDAWYTEGLAELGVDAGFLFITVGRRPPHLVSLNQVPAAFAAHGHERNRAAIDLYTRCRACGHWPGYGDTVHEIDQPAWAYRQD</sequence>
<dbReference type="Pfam" id="PF12684">
    <property type="entry name" value="DUF3799"/>
    <property type="match status" value="1"/>
</dbReference>
<dbReference type="STRING" id="455432.AWN90_41250"/>
<accession>A0A164K292</accession>
<dbReference type="InterPro" id="IPR024432">
    <property type="entry name" value="Put_RecE_PDDEXK-like_dom"/>
</dbReference>
<evidence type="ECO:0000313" key="2">
    <source>
        <dbReference type="EMBL" id="KZM70954.1"/>
    </source>
</evidence>
<dbReference type="AlphaFoldDB" id="A0A164K292"/>
<name>A0A164K292_9NOCA</name>
<reference evidence="2 3" key="1">
    <citation type="submission" date="2016-04" db="EMBL/GenBank/DDBJ databases">
        <authorList>
            <person name="Evans L.H."/>
            <person name="Alamgir A."/>
            <person name="Owens N."/>
            <person name="Weber N.D."/>
            <person name="Virtaneva K."/>
            <person name="Barbian K."/>
            <person name="Babar A."/>
            <person name="Rosenke K."/>
        </authorList>
    </citation>
    <scope>NUCLEOTIDE SEQUENCE [LARGE SCALE GENOMIC DNA]</scope>
    <source>
        <strain evidence="2 3">IFM 0406</strain>
    </source>
</reference>
<dbReference type="EMBL" id="LWGR01000013">
    <property type="protein sequence ID" value="KZM70954.1"/>
    <property type="molecule type" value="Genomic_DNA"/>
</dbReference>
<evidence type="ECO:0000259" key="1">
    <source>
        <dbReference type="Pfam" id="PF12684"/>
    </source>
</evidence>
<dbReference type="Gene3D" id="3.90.320.10">
    <property type="match status" value="1"/>
</dbReference>
<proteinExistence type="predicted"/>
<evidence type="ECO:0000313" key="3">
    <source>
        <dbReference type="Proteomes" id="UP000076512"/>
    </source>
</evidence>
<comment type="caution">
    <text evidence="2">The sequence shown here is derived from an EMBL/GenBank/DDBJ whole genome shotgun (WGS) entry which is preliminary data.</text>
</comment>
<organism evidence="2 3">
    <name type="scientific">Nocardia terpenica</name>
    <dbReference type="NCBI Taxonomy" id="455432"/>
    <lineage>
        <taxon>Bacteria</taxon>
        <taxon>Bacillati</taxon>
        <taxon>Actinomycetota</taxon>
        <taxon>Actinomycetes</taxon>
        <taxon>Mycobacteriales</taxon>
        <taxon>Nocardiaceae</taxon>
        <taxon>Nocardia</taxon>
    </lineage>
</organism>
<dbReference type="InterPro" id="IPR011604">
    <property type="entry name" value="PDDEXK-like_dom_sf"/>
</dbReference>
<dbReference type="Proteomes" id="UP000076512">
    <property type="component" value="Unassembled WGS sequence"/>
</dbReference>
<feature type="domain" description="Putative exodeoxyribonuclease 8 PDDEXK-like" evidence="1">
    <location>
        <begin position="33"/>
        <end position="267"/>
    </location>
</feature>